<evidence type="ECO:0000259" key="6">
    <source>
        <dbReference type="Pfam" id="PF04127"/>
    </source>
</evidence>
<evidence type="ECO:0000313" key="8">
    <source>
        <dbReference type="Proteomes" id="UP000029629"/>
    </source>
</evidence>
<dbReference type="AlphaFoldDB" id="A0A096BD18"/>
<reference evidence="7 8" key="1">
    <citation type="submission" date="2014-07" db="EMBL/GenBank/DDBJ databases">
        <authorList>
            <person name="McCorrison J."/>
            <person name="Sanka R."/>
            <person name="Torralba M."/>
            <person name="Gillis M."/>
            <person name="Haft D.H."/>
            <person name="Methe B."/>
            <person name="Sutton G."/>
            <person name="Nelson K.E."/>
        </authorList>
    </citation>
    <scope>NUCLEOTIDE SEQUENCE [LARGE SCALE GENOMIC DNA]</scope>
    <source>
        <strain evidence="7 8">DNF00040</strain>
    </source>
</reference>
<keyword evidence="3 4" id="KW-0436">Ligase</keyword>
<dbReference type="Proteomes" id="UP000029629">
    <property type="component" value="Unassembled WGS sequence"/>
</dbReference>
<dbReference type="HAMAP" id="MF_02225">
    <property type="entry name" value="CoaBC"/>
    <property type="match status" value="1"/>
</dbReference>
<dbReference type="RefSeq" id="WP_036558606.1">
    <property type="nucleotide sequence ID" value="NZ_JRNI01000017.1"/>
</dbReference>
<keyword evidence="1 3" id="KW-0210">Decarboxylase</keyword>
<dbReference type="GO" id="GO:0046872">
    <property type="term" value="F:metal ion binding"/>
    <property type="evidence" value="ECO:0007669"/>
    <property type="project" value="UniProtKB-KW"/>
</dbReference>
<comment type="similarity">
    <text evidence="3 4">In the N-terminal section; belongs to the HFCD (homo-oligomeric flavin containing Cys decarboxylase) superfamily.</text>
</comment>
<keyword evidence="8" id="KW-1185">Reference proteome</keyword>
<keyword evidence="3 4" id="KW-0288">FMN</keyword>
<dbReference type="PANTHER" id="PTHR14359">
    <property type="entry name" value="HOMO-OLIGOMERIC FLAVIN CONTAINING CYS DECARBOXYLASE FAMILY"/>
    <property type="match status" value="1"/>
</dbReference>
<comment type="catalytic activity">
    <reaction evidence="3 4">
        <text>N-[(R)-4-phosphopantothenoyl]-L-cysteine + H(+) = (R)-4'-phosphopantetheine + CO2</text>
        <dbReference type="Rhea" id="RHEA:16793"/>
        <dbReference type="ChEBI" id="CHEBI:15378"/>
        <dbReference type="ChEBI" id="CHEBI:16526"/>
        <dbReference type="ChEBI" id="CHEBI:59458"/>
        <dbReference type="ChEBI" id="CHEBI:61723"/>
        <dbReference type="EC" id="4.1.1.36"/>
    </reaction>
</comment>
<dbReference type="Pfam" id="PF02441">
    <property type="entry name" value="Flavoprotein"/>
    <property type="match status" value="1"/>
</dbReference>
<comment type="function">
    <text evidence="4">Catalyzes two steps in the biosynthesis of coenzyme A. In the first step cysteine is conjugated to 4'-phosphopantothenate to form 4-phosphopantothenoylcysteine, in the latter compound is decarboxylated to form 4'-phosphopantotheine.</text>
</comment>
<name>A0A096BD18_9BURK</name>
<feature type="binding site" evidence="3">
    <location>
        <begin position="309"/>
        <end position="312"/>
    </location>
    <ligand>
        <name>CTP</name>
        <dbReference type="ChEBI" id="CHEBI:37563"/>
    </ligand>
</feature>
<feature type="region of interest" description="Phosphopantothenate--cysteine ligase" evidence="3">
    <location>
        <begin position="193"/>
        <end position="400"/>
    </location>
</feature>
<evidence type="ECO:0000256" key="2">
    <source>
        <dbReference type="ARBA" id="ARBA00023239"/>
    </source>
</evidence>
<protein>
    <recommendedName>
        <fullName evidence="3">Coenzyme A biosynthesis bifunctional protein CoaBC</fullName>
    </recommendedName>
    <alternativeName>
        <fullName evidence="3">DNA/pantothenate metabolism flavoprotein</fullName>
    </alternativeName>
    <alternativeName>
        <fullName evidence="3">Phosphopantothenoylcysteine synthetase/decarboxylase</fullName>
        <shortName evidence="3">PPCS-PPCDC</shortName>
    </alternativeName>
    <domain>
        <recommendedName>
            <fullName evidence="3">Phosphopantothenoylcysteine decarboxylase</fullName>
            <shortName evidence="3">PPC decarboxylase</shortName>
            <shortName evidence="3">PPC-DC</shortName>
            <ecNumber evidence="3">4.1.1.36</ecNumber>
        </recommendedName>
        <alternativeName>
            <fullName evidence="3">CoaC</fullName>
        </alternativeName>
    </domain>
    <domain>
        <recommendedName>
            <fullName evidence="3">Phosphopantothenate--cysteine ligase</fullName>
            <ecNumber evidence="3">6.3.2.5</ecNumber>
        </recommendedName>
        <alternativeName>
            <fullName evidence="3">CoaB</fullName>
        </alternativeName>
        <alternativeName>
            <fullName evidence="3">Phosphopantothenoylcysteine synthetase</fullName>
            <shortName evidence="3">PPC synthetase</shortName>
            <shortName evidence="3">PPC-S</shortName>
        </alternativeName>
    </domain>
</protein>
<dbReference type="Pfam" id="PF04127">
    <property type="entry name" value="DFP"/>
    <property type="match status" value="1"/>
</dbReference>
<dbReference type="EC" id="4.1.1.36" evidence="3"/>
<feature type="domain" description="Flavoprotein" evidence="5">
    <location>
        <begin position="8"/>
        <end position="181"/>
    </location>
</feature>
<evidence type="ECO:0000256" key="1">
    <source>
        <dbReference type="ARBA" id="ARBA00022793"/>
    </source>
</evidence>
<sequence length="400" mass="42824">MSQLLSEKRIVLGLTGGIACYKSAELCRRLQDQGASIQVVMTDAACAFITPTTMQALSGKHVYSETLDPTMANSMAHINLSREADAILIAPCSADFIAKLAHGLADDLLSTLCLARGACPLIIAPAMNREMWANPATQRNIQRLIDDGISVWGPAAGEQACGEIGSGRMLEVPDLVEEMISFFSPKLLQGIKILMTAGPTEEAIDPVRVITNRSSGKTGYAIATAARRAGAKVTLISGPTALPRPYGVDFISVRSAREMYEAVMTVAAAHDIFISVAAVADWYIKNSTTSKIKKTADGGFPALEFAPNPDIIASVATMENGPWPIGFAAETDNLYEYAEAKRQRKKLPLVVGNLAQDVMDRDSTRFVLFADSGVSEMQPASKPAAAAALVAEIARRYRSR</sequence>
<comment type="catalytic activity">
    <reaction evidence="3 4">
        <text>(R)-4'-phosphopantothenate + L-cysteine + CTP = N-[(R)-4-phosphopantothenoyl]-L-cysteine + CMP + diphosphate + H(+)</text>
        <dbReference type="Rhea" id="RHEA:19397"/>
        <dbReference type="ChEBI" id="CHEBI:10986"/>
        <dbReference type="ChEBI" id="CHEBI:15378"/>
        <dbReference type="ChEBI" id="CHEBI:33019"/>
        <dbReference type="ChEBI" id="CHEBI:35235"/>
        <dbReference type="ChEBI" id="CHEBI:37563"/>
        <dbReference type="ChEBI" id="CHEBI:59458"/>
        <dbReference type="ChEBI" id="CHEBI:60377"/>
        <dbReference type="EC" id="6.3.2.5"/>
    </reaction>
</comment>
<dbReference type="EMBL" id="JRNI01000017">
    <property type="protein sequence ID" value="KGF31084.1"/>
    <property type="molecule type" value="Genomic_DNA"/>
</dbReference>
<evidence type="ECO:0000313" key="7">
    <source>
        <dbReference type="EMBL" id="KGF31084.1"/>
    </source>
</evidence>
<dbReference type="InterPro" id="IPR003382">
    <property type="entry name" value="Flavoprotein"/>
</dbReference>
<keyword evidence="2 3" id="KW-0456">Lyase</keyword>
<dbReference type="SUPFAM" id="SSF102645">
    <property type="entry name" value="CoaB-like"/>
    <property type="match status" value="1"/>
</dbReference>
<feature type="binding site" evidence="3">
    <location>
        <position position="341"/>
    </location>
    <ligand>
        <name>CTP</name>
        <dbReference type="ChEBI" id="CHEBI:37563"/>
    </ligand>
</feature>
<organism evidence="7 8">
    <name type="scientific">Oligella urethralis DNF00040</name>
    <dbReference type="NCBI Taxonomy" id="1401065"/>
    <lineage>
        <taxon>Bacteria</taxon>
        <taxon>Pseudomonadati</taxon>
        <taxon>Pseudomonadota</taxon>
        <taxon>Betaproteobacteria</taxon>
        <taxon>Burkholderiales</taxon>
        <taxon>Alcaligenaceae</taxon>
        <taxon>Oligella</taxon>
    </lineage>
</organism>
<dbReference type="Gene3D" id="3.40.50.10300">
    <property type="entry name" value="CoaB-like"/>
    <property type="match status" value="1"/>
</dbReference>
<feature type="active site" description="Proton donor" evidence="3">
    <location>
        <position position="161"/>
    </location>
</feature>
<comment type="pathway">
    <text evidence="3 4">Cofactor biosynthesis; coenzyme A biosynthesis; CoA from (R)-pantothenate: step 2/5.</text>
</comment>
<comment type="similarity">
    <text evidence="3 4">In the C-terminal section; belongs to the PPC synthetase family.</text>
</comment>
<keyword evidence="3" id="KW-0460">Magnesium</keyword>
<dbReference type="InterPro" id="IPR007085">
    <property type="entry name" value="DNA/pantothenate-metab_flavo_C"/>
</dbReference>
<feature type="binding site" evidence="3">
    <location>
        <position position="327"/>
    </location>
    <ligand>
        <name>CTP</name>
        <dbReference type="ChEBI" id="CHEBI:37563"/>
    </ligand>
</feature>
<comment type="pathway">
    <text evidence="3 4">Cofactor biosynthesis; coenzyme A biosynthesis; CoA from (R)-pantothenate: step 3/5.</text>
</comment>
<evidence type="ECO:0000259" key="5">
    <source>
        <dbReference type="Pfam" id="PF02441"/>
    </source>
</evidence>
<feature type="binding site" evidence="3">
    <location>
        <position position="281"/>
    </location>
    <ligand>
        <name>CTP</name>
        <dbReference type="ChEBI" id="CHEBI:37563"/>
    </ligand>
</feature>
<comment type="function">
    <text evidence="3">Catalyzes two sequential steps in the biosynthesis of coenzyme A. In the first step cysteine is conjugated to 4'-phosphopantothenate to form 4-phosphopantothenoylcysteine. In the second step the latter compound is decarboxylated to form 4'-phosphopantotheine.</text>
</comment>
<dbReference type="NCBIfam" id="TIGR00521">
    <property type="entry name" value="coaBC_dfp"/>
    <property type="match status" value="1"/>
</dbReference>
<gene>
    <name evidence="3" type="primary">coaBC</name>
    <name evidence="7" type="ORF">HMPREF2130_04675</name>
</gene>
<dbReference type="GO" id="GO:0015941">
    <property type="term" value="P:pantothenate catabolic process"/>
    <property type="evidence" value="ECO:0007669"/>
    <property type="project" value="InterPro"/>
</dbReference>
<feature type="region of interest" description="Phosphopantothenoylcysteine decarboxylase" evidence="3">
    <location>
        <begin position="1"/>
        <end position="192"/>
    </location>
</feature>
<feature type="binding site" evidence="3">
    <location>
        <position position="291"/>
    </location>
    <ligand>
        <name>CTP</name>
        <dbReference type="ChEBI" id="CHEBI:37563"/>
    </ligand>
</feature>
<dbReference type="SUPFAM" id="SSF52507">
    <property type="entry name" value="Homo-oligomeric flavin-containing Cys decarboxylases, HFCD"/>
    <property type="match status" value="1"/>
</dbReference>
<dbReference type="eggNOG" id="COG0452">
    <property type="taxonomic scope" value="Bacteria"/>
</dbReference>
<keyword evidence="3" id="KW-0479">Metal-binding</keyword>
<dbReference type="PANTHER" id="PTHR14359:SF6">
    <property type="entry name" value="PHOSPHOPANTOTHENOYLCYSTEINE DECARBOXYLASE"/>
    <property type="match status" value="1"/>
</dbReference>
<evidence type="ECO:0000256" key="4">
    <source>
        <dbReference type="RuleBase" id="RU364078"/>
    </source>
</evidence>
<evidence type="ECO:0000256" key="3">
    <source>
        <dbReference type="HAMAP-Rule" id="MF_02225"/>
    </source>
</evidence>
<keyword evidence="3" id="KW-0511">Multifunctional enzyme</keyword>
<dbReference type="GO" id="GO:0071513">
    <property type="term" value="C:phosphopantothenoylcysteine decarboxylase complex"/>
    <property type="evidence" value="ECO:0007669"/>
    <property type="project" value="TreeGrafter"/>
</dbReference>
<comment type="caution">
    <text evidence="7">The sequence shown here is derived from an EMBL/GenBank/DDBJ whole genome shotgun (WGS) entry which is preliminary data.</text>
</comment>
<dbReference type="EC" id="6.3.2.5" evidence="3"/>
<proteinExistence type="inferred from homology"/>
<dbReference type="InterPro" id="IPR005252">
    <property type="entry name" value="CoaBC"/>
</dbReference>
<dbReference type="OrthoDB" id="9802554at2"/>
<keyword evidence="3 4" id="KW-0285">Flavoprotein</keyword>
<accession>A0A096BD18</accession>
<comment type="cofactor">
    <cofactor evidence="3">
        <name>Mg(2+)</name>
        <dbReference type="ChEBI" id="CHEBI:18420"/>
    </cofactor>
</comment>
<comment type="caution">
    <text evidence="3">Lacks conserved residue(s) required for the propagation of feature annotation.</text>
</comment>
<feature type="binding site" evidence="3">
    <location>
        <position position="345"/>
    </location>
    <ligand>
        <name>CTP</name>
        <dbReference type="ChEBI" id="CHEBI:37563"/>
    </ligand>
</feature>
<dbReference type="InterPro" id="IPR035929">
    <property type="entry name" value="CoaB-like_sf"/>
</dbReference>
<dbReference type="UniPathway" id="UPA00241">
    <property type="reaction ID" value="UER00353"/>
</dbReference>
<dbReference type="Gene3D" id="3.40.50.1950">
    <property type="entry name" value="Flavin prenyltransferase-like"/>
    <property type="match status" value="1"/>
</dbReference>
<feature type="domain" description="DNA/pantothenate metabolism flavoprotein C-terminal" evidence="6">
    <location>
        <begin position="188"/>
        <end position="395"/>
    </location>
</feature>
<dbReference type="InterPro" id="IPR036551">
    <property type="entry name" value="Flavin_trans-like"/>
</dbReference>
<dbReference type="GO" id="GO:0010181">
    <property type="term" value="F:FMN binding"/>
    <property type="evidence" value="ECO:0007669"/>
    <property type="project" value="UniProtKB-UniRule"/>
</dbReference>
<dbReference type="GO" id="GO:0004632">
    <property type="term" value="F:phosphopantothenate--cysteine ligase activity"/>
    <property type="evidence" value="ECO:0007669"/>
    <property type="project" value="UniProtKB-UniRule"/>
</dbReference>
<comment type="cofactor">
    <cofactor evidence="3">
        <name>FMN</name>
        <dbReference type="ChEBI" id="CHEBI:58210"/>
    </cofactor>
    <text evidence="3">Binds 1 FMN per subunit.</text>
</comment>
<dbReference type="GO" id="GO:0004633">
    <property type="term" value="F:phosphopantothenoylcysteine decarboxylase activity"/>
    <property type="evidence" value="ECO:0007669"/>
    <property type="project" value="UniProtKB-UniRule"/>
</dbReference>
<dbReference type="GO" id="GO:0015937">
    <property type="term" value="P:coenzyme A biosynthetic process"/>
    <property type="evidence" value="ECO:0007669"/>
    <property type="project" value="UniProtKB-UniRule"/>
</dbReference>